<name>A0A915B6K5_PARUN</name>
<evidence type="ECO:0000313" key="2">
    <source>
        <dbReference type="WBParaSite" id="PgR028_g103_t04"/>
    </source>
</evidence>
<organism evidence="1 2">
    <name type="scientific">Parascaris univalens</name>
    <name type="common">Nematode worm</name>
    <dbReference type="NCBI Taxonomy" id="6257"/>
    <lineage>
        <taxon>Eukaryota</taxon>
        <taxon>Metazoa</taxon>
        <taxon>Ecdysozoa</taxon>
        <taxon>Nematoda</taxon>
        <taxon>Chromadorea</taxon>
        <taxon>Rhabditida</taxon>
        <taxon>Spirurina</taxon>
        <taxon>Ascaridomorpha</taxon>
        <taxon>Ascaridoidea</taxon>
        <taxon>Ascarididae</taxon>
        <taxon>Parascaris</taxon>
    </lineage>
</organism>
<dbReference type="WBParaSite" id="PgR028_g103_t04">
    <property type="protein sequence ID" value="PgR028_g103_t04"/>
    <property type="gene ID" value="PgR028_g103"/>
</dbReference>
<accession>A0A915B6K5</accession>
<dbReference type="AlphaFoldDB" id="A0A915B6K5"/>
<keyword evidence="1" id="KW-1185">Reference proteome</keyword>
<reference evidence="2" key="1">
    <citation type="submission" date="2022-11" db="UniProtKB">
        <authorList>
            <consortium name="WormBaseParasite"/>
        </authorList>
    </citation>
    <scope>IDENTIFICATION</scope>
</reference>
<proteinExistence type="predicted"/>
<dbReference type="Proteomes" id="UP000887569">
    <property type="component" value="Unplaced"/>
</dbReference>
<protein>
    <submittedName>
        <fullName evidence="2">Uncharacterized protein</fullName>
    </submittedName>
</protein>
<evidence type="ECO:0000313" key="1">
    <source>
        <dbReference type="Proteomes" id="UP000887569"/>
    </source>
</evidence>
<sequence>MPLMDVVTCKFVAMQTRSVLFVKKALHLRRSYLNEDDSPSRCQVLQRKRKTRPG</sequence>